<evidence type="ECO:0000313" key="1">
    <source>
        <dbReference type="EMBL" id="QDU11298.1"/>
    </source>
</evidence>
<dbReference type="Proteomes" id="UP000318384">
    <property type="component" value="Chromosome"/>
</dbReference>
<organism evidence="1 2">
    <name type="scientific">Gimesia aquarii</name>
    <dbReference type="NCBI Taxonomy" id="2527964"/>
    <lineage>
        <taxon>Bacteria</taxon>
        <taxon>Pseudomonadati</taxon>
        <taxon>Planctomycetota</taxon>
        <taxon>Planctomycetia</taxon>
        <taxon>Planctomycetales</taxon>
        <taxon>Planctomycetaceae</taxon>
        <taxon>Gimesia</taxon>
    </lineage>
</organism>
<dbReference type="OrthoDB" id="9554301at2"/>
<evidence type="ECO:0000313" key="2">
    <source>
        <dbReference type="Proteomes" id="UP000318384"/>
    </source>
</evidence>
<dbReference type="RefSeq" id="WP_145179114.1">
    <property type="nucleotide sequence ID" value="NZ_CP037422.1"/>
</dbReference>
<dbReference type="AlphaFoldDB" id="A0A517X1B8"/>
<protein>
    <submittedName>
        <fullName evidence="1">Uncharacterized protein</fullName>
    </submittedName>
</protein>
<accession>A0A517X1B8</accession>
<reference evidence="1 2" key="1">
    <citation type="submission" date="2019-03" db="EMBL/GenBank/DDBJ databases">
        <title>Deep-cultivation of Planctomycetes and their phenomic and genomic characterization uncovers novel biology.</title>
        <authorList>
            <person name="Wiegand S."/>
            <person name="Jogler M."/>
            <person name="Boedeker C."/>
            <person name="Pinto D."/>
            <person name="Vollmers J."/>
            <person name="Rivas-Marin E."/>
            <person name="Kohn T."/>
            <person name="Peeters S.H."/>
            <person name="Heuer A."/>
            <person name="Rast P."/>
            <person name="Oberbeckmann S."/>
            <person name="Bunk B."/>
            <person name="Jeske O."/>
            <person name="Meyerdierks A."/>
            <person name="Storesund J.E."/>
            <person name="Kallscheuer N."/>
            <person name="Luecker S."/>
            <person name="Lage O.M."/>
            <person name="Pohl T."/>
            <person name="Merkel B.J."/>
            <person name="Hornburger P."/>
            <person name="Mueller R.-W."/>
            <person name="Bruemmer F."/>
            <person name="Labrenz M."/>
            <person name="Spormann A.M."/>
            <person name="Op den Camp H."/>
            <person name="Overmann J."/>
            <person name="Amann R."/>
            <person name="Jetten M.S.M."/>
            <person name="Mascher T."/>
            <person name="Medema M.H."/>
            <person name="Devos D.P."/>
            <person name="Kaster A.-K."/>
            <person name="Ovreas L."/>
            <person name="Rohde M."/>
            <person name="Galperin M.Y."/>
            <person name="Jogler C."/>
        </authorList>
    </citation>
    <scope>NUCLEOTIDE SEQUENCE [LARGE SCALE GENOMIC DNA]</scope>
    <source>
        <strain evidence="1 2">V202</strain>
    </source>
</reference>
<dbReference type="EMBL" id="CP037422">
    <property type="protein sequence ID" value="QDU11298.1"/>
    <property type="molecule type" value="Genomic_DNA"/>
</dbReference>
<proteinExistence type="predicted"/>
<gene>
    <name evidence="1" type="ORF">V202x_47170</name>
</gene>
<keyword evidence="2" id="KW-1185">Reference proteome</keyword>
<sequence length="139" mass="15896">MVTDLGWKPAPKDKVINCPICDRGYPTVQAFYEPHEDGDRLINICTACGKRGYIRSDEEIVNGFSSHIMCVEMVIENEIKQKCTQRQIAMTYALALKSDYPTDWKKVNSMIIERWSVSGLERIKKMAWSGKCFEIPASK</sequence>
<name>A0A517X1B8_9PLAN</name>